<evidence type="ECO:0000256" key="1">
    <source>
        <dbReference type="ARBA" id="ARBA00030291"/>
    </source>
</evidence>
<dbReference type="Gene3D" id="3.10.180.10">
    <property type="entry name" value="2,3-Dihydroxybiphenyl 1,2-Dioxygenase, domain 1"/>
    <property type="match status" value="2"/>
</dbReference>
<dbReference type="OrthoDB" id="194298at2"/>
<dbReference type="Proteomes" id="UP000249260">
    <property type="component" value="Unassembled WGS sequence"/>
</dbReference>
<sequence>MAFKDATRKGKFELTFPVRLVSDVKKSQEWFRDVLKCNDISGWGHATREGMGIILLQAASPEDIRPNTVPKKHSDYPTEWDGPDYGWDSLIYVKWENLDYIVEEVRSNGGKIAIEPFEYSHGGHTYKKAHISDLDGYNMVLSARRLQTDEQMNHDQESIFKKTYQVRLVSDLKKSMEWYSNVLGCDEVNNWGYARRGEMEVILQQAVSPHDVRPNALSAKIKGIPNTWEGPDEPWDTFVHTPWEDVALIVDEVRGKGGTIGMEPTESSEDGWDFVNAQILDPDGYSIILGGMRRSNIS</sequence>
<dbReference type="PROSITE" id="PS51819">
    <property type="entry name" value="VOC"/>
    <property type="match status" value="1"/>
</dbReference>
<dbReference type="GO" id="GO:0019243">
    <property type="term" value="P:methylglyoxal catabolic process to D-lactate via S-lactoyl-glutathione"/>
    <property type="evidence" value="ECO:0007669"/>
    <property type="project" value="TreeGrafter"/>
</dbReference>
<evidence type="ECO:0000256" key="3">
    <source>
        <dbReference type="ARBA" id="ARBA00032460"/>
    </source>
</evidence>
<dbReference type="InterPro" id="IPR037523">
    <property type="entry name" value="VOC_core"/>
</dbReference>
<gene>
    <name evidence="6" type="ORF">DL346_19830</name>
</gene>
<feature type="domain" description="VOC" evidence="5">
    <location>
        <begin position="161"/>
        <end position="292"/>
    </location>
</feature>
<name>A0A328TUZ0_9BACL</name>
<evidence type="ECO:0000313" key="6">
    <source>
        <dbReference type="EMBL" id="RAP74337.1"/>
    </source>
</evidence>
<dbReference type="GO" id="GO:0004462">
    <property type="term" value="F:lactoylglutathione lyase activity"/>
    <property type="evidence" value="ECO:0007669"/>
    <property type="project" value="TreeGrafter"/>
</dbReference>
<dbReference type="PANTHER" id="PTHR46036:SF5">
    <property type="entry name" value="LACTOYLGLUTATHIONE LYASE"/>
    <property type="match status" value="1"/>
</dbReference>
<evidence type="ECO:0000256" key="4">
    <source>
        <dbReference type="ARBA" id="ARBA00033298"/>
    </source>
</evidence>
<dbReference type="EMBL" id="QLUW01000004">
    <property type="protein sequence ID" value="RAP74337.1"/>
    <property type="molecule type" value="Genomic_DNA"/>
</dbReference>
<accession>A0A328TUZ0</accession>
<dbReference type="PANTHER" id="PTHR46036">
    <property type="entry name" value="LACTOYLGLUTATHIONE LYASE"/>
    <property type="match status" value="1"/>
</dbReference>
<evidence type="ECO:0000256" key="2">
    <source>
        <dbReference type="ARBA" id="ARBA00030892"/>
    </source>
</evidence>
<evidence type="ECO:0000259" key="5">
    <source>
        <dbReference type="PROSITE" id="PS51819"/>
    </source>
</evidence>
<organism evidence="6 7">
    <name type="scientific">Paenibacillus montanisoli</name>
    <dbReference type="NCBI Taxonomy" id="2081970"/>
    <lineage>
        <taxon>Bacteria</taxon>
        <taxon>Bacillati</taxon>
        <taxon>Bacillota</taxon>
        <taxon>Bacilli</taxon>
        <taxon>Bacillales</taxon>
        <taxon>Paenibacillaceae</taxon>
        <taxon>Paenibacillus</taxon>
    </lineage>
</organism>
<dbReference type="GO" id="GO:0005737">
    <property type="term" value="C:cytoplasm"/>
    <property type="evidence" value="ECO:0007669"/>
    <property type="project" value="TreeGrafter"/>
</dbReference>
<dbReference type="InterPro" id="IPR004360">
    <property type="entry name" value="Glyas_Fos-R_dOase_dom"/>
</dbReference>
<evidence type="ECO:0000313" key="7">
    <source>
        <dbReference type="Proteomes" id="UP000249260"/>
    </source>
</evidence>
<dbReference type="AlphaFoldDB" id="A0A328TUZ0"/>
<keyword evidence="7" id="KW-1185">Reference proteome</keyword>
<dbReference type="Pfam" id="PF00903">
    <property type="entry name" value="Glyoxalase"/>
    <property type="match status" value="1"/>
</dbReference>
<protein>
    <recommendedName>
        <fullName evidence="2">Aldoketomutase</fullName>
    </recommendedName>
    <alternativeName>
        <fullName evidence="1">Ketone-aldehyde mutase</fullName>
    </alternativeName>
    <alternativeName>
        <fullName evidence="3">Methylglyoxalase</fullName>
    </alternativeName>
    <alternativeName>
        <fullName evidence="4">S-D-lactoylglutathione methylglyoxal lyase</fullName>
    </alternativeName>
</protein>
<comment type="caution">
    <text evidence="6">The sequence shown here is derived from an EMBL/GenBank/DDBJ whole genome shotgun (WGS) entry which is preliminary data.</text>
</comment>
<dbReference type="RefSeq" id="WP_112884126.1">
    <property type="nucleotide sequence ID" value="NZ_QLUW01000004.1"/>
</dbReference>
<dbReference type="SUPFAM" id="SSF54593">
    <property type="entry name" value="Glyoxalase/Bleomycin resistance protein/Dihydroxybiphenyl dioxygenase"/>
    <property type="match status" value="2"/>
</dbReference>
<proteinExistence type="predicted"/>
<dbReference type="InterPro" id="IPR029068">
    <property type="entry name" value="Glyas_Bleomycin-R_OHBP_Dase"/>
</dbReference>
<reference evidence="6 7" key="1">
    <citation type="submission" date="2018-06" db="EMBL/GenBank/DDBJ databases">
        <title>Paenibacillus montanisoli sp. nov., isolated from mountain area soil.</title>
        <authorList>
            <person name="Wu M."/>
        </authorList>
    </citation>
    <scope>NUCLEOTIDE SEQUENCE [LARGE SCALE GENOMIC DNA]</scope>
    <source>
        <strain evidence="6 7">RA17</strain>
    </source>
</reference>